<dbReference type="PROSITE" id="PS50305">
    <property type="entry name" value="SIRTUIN"/>
    <property type="match status" value="1"/>
</dbReference>
<dbReference type="InterPro" id="IPR026590">
    <property type="entry name" value="Ssirtuin_cat_dom"/>
</dbReference>
<reference evidence="6" key="1">
    <citation type="submission" date="2020-11" db="EMBL/GenBank/DDBJ databases">
        <title>Chlorella ohadii genome sequencing and assembly.</title>
        <authorList>
            <person name="Murik O."/>
            <person name="Treves H."/>
            <person name="Kedem I."/>
            <person name="Shotland Y."/>
            <person name="Kaplan A."/>
        </authorList>
    </citation>
    <scope>NUCLEOTIDE SEQUENCE</scope>
    <source>
        <strain evidence="6">1</strain>
    </source>
</reference>
<feature type="compositionally biased region" description="Low complexity" evidence="4">
    <location>
        <begin position="56"/>
        <end position="65"/>
    </location>
</feature>
<dbReference type="InterPro" id="IPR050134">
    <property type="entry name" value="NAD-dep_sirtuin_deacylases"/>
</dbReference>
<comment type="caution">
    <text evidence="6">The sequence shown here is derived from an EMBL/GenBank/DDBJ whole genome shotgun (WGS) entry which is preliminary data.</text>
</comment>
<evidence type="ECO:0000313" key="6">
    <source>
        <dbReference type="EMBL" id="KAI7839028.1"/>
    </source>
</evidence>
<evidence type="ECO:0000259" key="5">
    <source>
        <dbReference type="PROSITE" id="PS50305"/>
    </source>
</evidence>
<sequence length="363" mass="37793">MRHIARAVWHAPCPRCPSGVPRAAHLHSAAAPAVPHRQDRIDGSGAWWSSSHPASQQQEQQQQQQPYVIGSSAGRGDTAPDSPPVSNAAVDQLAELVQSARGALVLTGAGCSTESGVPDYRGPAGAYTVSSFKPMTHQQFMASEENRARYWARSFAGWHKFSSVHPNSAHEGIARLQHAGTAAALNPNLRETPAASSSSSSSSSSNNTILGSAATLVHNPDGDAQVVVEAPDGEAAVVQQRPDGDVELADAGRGFRVPPCPACGGILKPHVVFFGDGIPPARAQAAMDLATSCRSMVVVGSSLAVWSAYRLAKAAVENGAKLVIVTAGPTRADDLAALKLEARAGEVMARLAAHPSLQVPPVY</sequence>
<evidence type="ECO:0000256" key="3">
    <source>
        <dbReference type="PROSITE-ProRule" id="PRU00236"/>
    </source>
</evidence>
<name>A0AAD5H345_9CHLO</name>
<dbReference type="Pfam" id="PF02146">
    <property type="entry name" value="SIR2"/>
    <property type="match status" value="2"/>
</dbReference>
<dbReference type="GO" id="GO:0070403">
    <property type="term" value="F:NAD+ binding"/>
    <property type="evidence" value="ECO:0007669"/>
    <property type="project" value="InterPro"/>
</dbReference>
<gene>
    <name evidence="6" type="ORF">COHA_007170</name>
</gene>
<dbReference type="GO" id="GO:0017136">
    <property type="term" value="F:histone deacetylase activity, NAD-dependent"/>
    <property type="evidence" value="ECO:0007669"/>
    <property type="project" value="TreeGrafter"/>
</dbReference>
<dbReference type="PANTHER" id="PTHR11085">
    <property type="entry name" value="NAD-DEPENDENT PROTEIN DEACYLASE SIRTUIN-5, MITOCHONDRIAL-RELATED"/>
    <property type="match status" value="1"/>
</dbReference>
<evidence type="ECO:0000256" key="1">
    <source>
        <dbReference type="ARBA" id="ARBA00022679"/>
    </source>
</evidence>
<comment type="caution">
    <text evidence="3">Lacks conserved residue(s) required for the propagation of feature annotation.</text>
</comment>
<dbReference type="SUPFAM" id="SSF52467">
    <property type="entry name" value="DHS-like NAD/FAD-binding domain"/>
    <property type="match status" value="1"/>
</dbReference>
<evidence type="ECO:0000256" key="2">
    <source>
        <dbReference type="ARBA" id="ARBA00023027"/>
    </source>
</evidence>
<dbReference type="EMBL" id="JADXDR010000108">
    <property type="protein sequence ID" value="KAI7839028.1"/>
    <property type="molecule type" value="Genomic_DNA"/>
</dbReference>
<proteinExistence type="predicted"/>
<keyword evidence="1" id="KW-0808">Transferase</keyword>
<feature type="region of interest" description="Disordered" evidence="4">
    <location>
        <begin position="28"/>
        <end position="86"/>
    </location>
</feature>
<protein>
    <recommendedName>
        <fullName evidence="5">Deacetylase sirtuin-type domain-containing protein</fullName>
    </recommendedName>
</protein>
<evidence type="ECO:0000313" key="7">
    <source>
        <dbReference type="Proteomes" id="UP001205105"/>
    </source>
</evidence>
<dbReference type="AlphaFoldDB" id="A0AAD5H345"/>
<accession>A0AAD5H345</accession>
<keyword evidence="7" id="KW-1185">Reference proteome</keyword>
<keyword evidence="2" id="KW-0520">NAD</keyword>
<dbReference type="Gene3D" id="3.40.50.1220">
    <property type="entry name" value="TPP-binding domain"/>
    <property type="match status" value="1"/>
</dbReference>
<dbReference type="PANTHER" id="PTHR11085:SF10">
    <property type="entry name" value="NAD-DEPENDENT PROTEIN DEACYLASE SIRTUIN-5, MITOCHONDRIAL-RELATED"/>
    <property type="match status" value="1"/>
</dbReference>
<feature type="domain" description="Deacetylase sirtuin-type" evidence="5">
    <location>
        <begin position="83"/>
        <end position="363"/>
    </location>
</feature>
<dbReference type="Gene3D" id="3.30.1600.10">
    <property type="entry name" value="SIR2/SIRT2 'Small Domain"/>
    <property type="match status" value="1"/>
</dbReference>
<organism evidence="6 7">
    <name type="scientific">Chlorella ohadii</name>
    <dbReference type="NCBI Taxonomy" id="2649997"/>
    <lineage>
        <taxon>Eukaryota</taxon>
        <taxon>Viridiplantae</taxon>
        <taxon>Chlorophyta</taxon>
        <taxon>core chlorophytes</taxon>
        <taxon>Trebouxiophyceae</taxon>
        <taxon>Chlorellales</taxon>
        <taxon>Chlorellaceae</taxon>
        <taxon>Chlorella clade</taxon>
        <taxon>Chlorella</taxon>
    </lineage>
</organism>
<evidence type="ECO:0000256" key="4">
    <source>
        <dbReference type="SAM" id="MobiDB-lite"/>
    </source>
</evidence>
<dbReference type="Proteomes" id="UP001205105">
    <property type="component" value="Unassembled WGS sequence"/>
</dbReference>
<dbReference type="InterPro" id="IPR026591">
    <property type="entry name" value="Sirtuin_cat_small_dom_sf"/>
</dbReference>
<dbReference type="InterPro" id="IPR029035">
    <property type="entry name" value="DHS-like_NAD/FAD-binding_dom"/>
</dbReference>
<dbReference type="InterPro" id="IPR003000">
    <property type="entry name" value="Sirtuin"/>
</dbReference>